<reference evidence="3" key="1">
    <citation type="submission" date="2016-11" db="UniProtKB">
        <authorList>
            <consortium name="WormBaseParasite"/>
        </authorList>
    </citation>
    <scope>IDENTIFICATION</scope>
</reference>
<feature type="compositionally biased region" description="Basic and acidic residues" evidence="1">
    <location>
        <begin position="11"/>
        <end position="20"/>
    </location>
</feature>
<feature type="compositionally biased region" description="Basic and acidic residues" evidence="1">
    <location>
        <begin position="53"/>
        <end position="64"/>
    </location>
</feature>
<feature type="region of interest" description="Disordered" evidence="1">
    <location>
        <begin position="1"/>
        <end position="20"/>
    </location>
</feature>
<dbReference type="AlphaFoldDB" id="A0A1I7V0J8"/>
<evidence type="ECO:0000256" key="1">
    <source>
        <dbReference type="SAM" id="MobiDB-lite"/>
    </source>
</evidence>
<accession>A0A1I7V0J8</accession>
<feature type="compositionally biased region" description="Acidic residues" evidence="1">
    <location>
        <begin position="1"/>
        <end position="10"/>
    </location>
</feature>
<feature type="region of interest" description="Disordered" evidence="1">
    <location>
        <begin position="40"/>
        <end position="64"/>
    </location>
</feature>
<evidence type="ECO:0000313" key="3">
    <source>
        <dbReference type="WBParaSite" id="Csp11.Scaffold630.g21196.t1"/>
    </source>
</evidence>
<organism evidence="2 3">
    <name type="scientific">Caenorhabditis tropicalis</name>
    <dbReference type="NCBI Taxonomy" id="1561998"/>
    <lineage>
        <taxon>Eukaryota</taxon>
        <taxon>Metazoa</taxon>
        <taxon>Ecdysozoa</taxon>
        <taxon>Nematoda</taxon>
        <taxon>Chromadorea</taxon>
        <taxon>Rhabditida</taxon>
        <taxon>Rhabditina</taxon>
        <taxon>Rhabditomorpha</taxon>
        <taxon>Rhabditoidea</taxon>
        <taxon>Rhabditidae</taxon>
        <taxon>Peloderinae</taxon>
        <taxon>Caenorhabditis</taxon>
    </lineage>
</organism>
<dbReference type="WBParaSite" id="Csp11.Scaffold630.g21196.t1">
    <property type="protein sequence ID" value="Csp11.Scaffold630.g21196.t1"/>
    <property type="gene ID" value="Csp11.Scaffold630.g21196"/>
</dbReference>
<dbReference type="Proteomes" id="UP000095282">
    <property type="component" value="Unplaced"/>
</dbReference>
<keyword evidence="2" id="KW-1185">Reference proteome</keyword>
<name>A0A1I7V0J8_9PELO</name>
<protein>
    <submittedName>
        <fullName evidence="3">Uncharacterized protein</fullName>
    </submittedName>
</protein>
<sequence>MRVEEEEEKEKEDKTTEGKWKERGDVCVCSERLINELALSGKEERTSRHRRNKGNEKKKEKEEKTCLQMYLEEESEDGTLTES</sequence>
<proteinExistence type="predicted"/>
<evidence type="ECO:0000313" key="2">
    <source>
        <dbReference type="Proteomes" id="UP000095282"/>
    </source>
</evidence>